<accession>A0A853FAT0</accession>
<dbReference type="Gene3D" id="2.60.40.790">
    <property type="match status" value="1"/>
</dbReference>
<evidence type="ECO:0000313" key="6">
    <source>
        <dbReference type="Proteomes" id="UP000580517"/>
    </source>
</evidence>
<dbReference type="OrthoDB" id="9788892at2"/>
<dbReference type="InterPro" id="IPR008978">
    <property type="entry name" value="HSP20-like_chaperone"/>
</dbReference>
<dbReference type="AlphaFoldDB" id="A0A853FAT0"/>
<protein>
    <submittedName>
        <fullName evidence="5">Hsp20/alpha crystallin family protein</fullName>
    </submittedName>
</protein>
<name>A0A853FAT0_9BURK</name>
<dbReference type="PROSITE" id="PS01031">
    <property type="entry name" value="SHSP"/>
    <property type="match status" value="1"/>
</dbReference>
<evidence type="ECO:0000256" key="2">
    <source>
        <dbReference type="RuleBase" id="RU003616"/>
    </source>
</evidence>
<evidence type="ECO:0000259" key="4">
    <source>
        <dbReference type="PROSITE" id="PS01031"/>
    </source>
</evidence>
<sequence>MVNNDSDTTLPEESGETPASVVPAVDVCEDVQGITLWADMPGVPKDKLSIHINDNALTIEGAITLDVPPDMQAIHAEIMHARYRRVFTLSRDLDADKVDASYLNGVLRLRIPKVSQERARRIEVQVA</sequence>
<dbReference type="EMBL" id="JACCEW010000004">
    <property type="protein sequence ID" value="NYT37834.1"/>
    <property type="molecule type" value="Genomic_DNA"/>
</dbReference>
<feature type="region of interest" description="Disordered" evidence="3">
    <location>
        <begin position="1"/>
        <end position="21"/>
    </location>
</feature>
<dbReference type="Proteomes" id="UP000580517">
    <property type="component" value="Unassembled WGS sequence"/>
</dbReference>
<dbReference type="RefSeq" id="WP_129969793.1">
    <property type="nucleotide sequence ID" value="NZ_JACCEW010000004.1"/>
</dbReference>
<dbReference type="Pfam" id="PF00011">
    <property type="entry name" value="HSP20"/>
    <property type="match status" value="1"/>
</dbReference>
<proteinExistence type="inferred from homology"/>
<evidence type="ECO:0000313" key="5">
    <source>
        <dbReference type="EMBL" id="NYT37834.1"/>
    </source>
</evidence>
<comment type="similarity">
    <text evidence="1 2">Belongs to the small heat shock protein (HSP20) family.</text>
</comment>
<dbReference type="PANTHER" id="PTHR11527">
    <property type="entry name" value="HEAT-SHOCK PROTEIN 20 FAMILY MEMBER"/>
    <property type="match status" value="1"/>
</dbReference>
<keyword evidence="6" id="KW-1185">Reference proteome</keyword>
<dbReference type="CDD" id="cd06464">
    <property type="entry name" value="ACD_sHsps-like"/>
    <property type="match status" value="1"/>
</dbReference>
<feature type="domain" description="SHSP" evidence="4">
    <location>
        <begin position="16"/>
        <end position="127"/>
    </location>
</feature>
<evidence type="ECO:0000256" key="3">
    <source>
        <dbReference type="SAM" id="MobiDB-lite"/>
    </source>
</evidence>
<dbReference type="InterPro" id="IPR002068">
    <property type="entry name" value="A-crystallin/Hsp20_dom"/>
</dbReference>
<reference evidence="5 6" key="1">
    <citation type="submission" date="2020-07" db="EMBL/GenBank/DDBJ databases">
        <title>Taxonomic revisions and descriptions of new bacterial species based on genomic comparisons in the high-G+C-content subgroup of the family Alcaligenaceae.</title>
        <authorList>
            <person name="Szabo A."/>
            <person name="Felfoldi T."/>
        </authorList>
    </citation>
    <scope>NUCLEOTIDE SEQUENCE [LARGE SCALE GENOMIC DNA]</scope>
    <source>
        <strain evidence="5 6">DSM 25264</strain>
    </source>
</reference>
<evidence type="ECO:0000256" key="1">
    <source>
        <dbReference type="PROSITE-ProRule" id="PRU00285"/>
    </source>
</evidence>
<dbReference type="SUPFAM" id="SSF49764">
    <property type="entry name" value="HSP20-like chaperones"/>
    <property type="match status" value="1"/>
</dbReference>
<comment type="caution">
    <text evidence="5">The sequence shown here is derived from an EMBL/GenBank/DDBJ whole genome shotgun (WGS) entry which is preliminary data.</text>
</comment>
<dbReference type="InterPro" id="IPR031107">
    <property type="entry name" value="Small_HSP"/>
</dbReference>
<organism evidence="5 6">
    <name type="scientific">Allopusillimonas soli</name>
    <dbReference type="NCBI Taxonomy" id="659016"/>
    <lineage>
        <taxon>Bacteria</taxon>
        <taxon>Pseudomonadati</taxon>
        <taxon>Pseudomonadota</taxon>
        <taxon>Betaproteobacteria</taxon>
        <taxon>Burkholderiales</taxon>
        <taxon>Alcaligenaceae</taxon>
        <taxon>Allopusillimonas</taxon>
    </lineage>
</organism>
<feature type="compositionally biased region" description="Polar residues" evidence="3">
    <location>
        <begin position="1"/>
        <end position="11"/>
    </location>
</feature>
<gene>
    <name evidence="5" type="ORF">H0A68_13190</name>
</gene>